<keyword evidence="2 7" id="KW-0812">Transmembrane</keyword>
<dbReference type="GO" id="GO:0005886">
    <property type="term" value="C:plasma membrane"/>
    <property type="evidence" value="ECO:0007669"/>
    <property type="project" value="UniProtKB-SubCell"/>
</dbReference>
<accession>A0A6N7WIM4</accession>
<feature type="domain" description="ABC transmembrane type-1" evidence="8">
    <location>
        <begin position="223"/>
        <end position="318"/>
    </location>
</feature>
<feature type="transmembrane region" description="Helical" evidence="7">
    <location>
        <begin position="12"/>
        <end position="36"/>
    </location>
</feature>
<comment type="subcellular location">
    <subcellularLocation>
        <location evidence="1">Cell membrane</location>
        <topology evidence="1">Multi-pass membrane protein</topology>
    </subcellularLocation>
</comment>
<dbReference type="PANTHER" id="PTHR24221:SF646">
    <property type="entry name" value="HAEMOLYSIN SECRETION ATP-BINDING PROTEIN"/>
    <property type="match status" value="1"/>
</dbReference>
<reference evidence="9 10" key="1">
    <citation type="submission" date="2019-08" db="EMBL/GenBank/DDBJ databases">
        <title>In-depth cultivation of the pig gut microbiome towards novel bacterial diversity and tailored functional studies.</title>
        <authorList>
            <person name="Wylensek D."/>
            <person name="Hitch T.C.A."/>
            <person name="Clavel T."/>
        </authorList>
    </citation>
    <scope>NUCLEOTIDE SEQUENCE [LARGE SCALE GENOMIC DNA]</scope>
    <source>
        <strain evidence="9 10">WCA-389-WT-23B</strain>
    </source>
</reference>
<dbReference type="InterPro" id="IPR003593">
    <property type="entry name" value="AAA+_ATPase"/>
</dbReference>
<dbReference type="InterPro" id="IPR039421">
    <property type="entry name" value="Type_1_exporter"/>
</dbReference>
<dbReference type="SMART" id="SM00850">
    <property type="entry name" value="LytTR"/>
    <property type="match status" value="1"/>
</dbReference>
<dbReference type="InterPro" id="IPR011527">
    <property type="entry name" value="ABC1_TM_dom"/>
</dbReference>
<dbReference type="Pfam" id="PF00005">
    <property type="entry name" value="ABC_tran"/>
    <property type="match status" value="1"/>
</dbReference>
<feature type="transmembrane region" description="Helical" evidence="7">
    <location>
        <begin position="48"/>
        <end position="69"/>
    </location>
</feature>
<dbReference type="Proteomes" id="UP000436047">
    <property type="component" value="Unassembled WGS sequence"/>
</dbReference>
<dbReference type="Gene3D" id="1.20.1560.10">
    <property type="entry name" value="ABC transporter type 1, transmembrane domain"/>
    <property type="match status" value="1"/>
</dbReference>
<dbReference type="GO" id="GO:0003677">
    <property type="term" value="F:DNA binding"/>
    <property type="evidence" value="ECO:0007669"/>
    <property type="project" value="InterPro"/>
</dbReference>
<dbReference type="SUPFAM" id="SSF52540">
    <property type="entry name" value="P-loop containing nucleoside triphosphate hydrolases"/>
    <property type="match status" value="1"/>
</dbReference>
<dbReference type="SUPFAM" id="SSF90123">
    <property type="entry name" value="ABC transporter transmembrane region"/>
    <property type="match status" value="1"/>
</dbReference>
<name>A0A6N7WIM4_9FIRM</name>
<feature type="transmembrane region" description="Helical" evidence="7">
    <location>
        <begin position="265"/>
        <end position="285"/>
    </location>
</feature>
<proteinExistence type="predicted"/>
<dbReference type="AlphaFoldDB" id="A0A6N7WIM4"/>
<evidence type="ECO:0000256" key="7">
    <source>
        <dbReference type="SAM" id="Phobius"/>
    </source>
</evidence>
<evidence type="ECO:0000259" key="8">
    <source>
        <dbReference type="PROSITE" id="PS50929"/>
    </source>
</evidence>
<evidence type="ECO:0000313" key="9">
    <source>
        <dbReference type="EMBL" id="MSS90327.1"/>
    </source>
</evidence>
<dbReference type="GO" id="GO:0034040">
    <property type="term" value="F:ATPase-coupled lipid transmembrane transporter activity"/>
    <property type="evidence" value="ECO:0007669"/>
    <property type="project" value="TreeGrafter"/>
</dbReference>
<dbReference type="GO" id="GO:0140359">
    <property type="term" value="F:ABC-type transporter activity"/>
    <property type="evidence" value="ECO:0007669"/>
    <property type="project" value="InterPro"/>
</dbReference>
<evidence type="ECO:0000313" key="10">
    <source>
        <dbReference type="Proteomes" id="UP000436047"/>
    </source>
</evidence>
<dbReference type="EMBL" id="VUMI01000036">
    <property type="protein sequence ID" value="MSS90327.1"/>
    <property type="molecule type" value="Genomic_DNA"/>
</dbReference>
<keyword evidence="3" id="KW-0547">Nucleotide-binding</keyword>
<gene>
    <name evidence="9" type="ORF">FYJ45_19195</name>
</gene>
<dbReference type="InterPro" id="IPR027417">
    <property type="entry name" value="P-loop_NTPase"/>
</dbReference>
<dbReference type="InterPro" id="IPR003439">
    <property type="entry name" value="ABC_transporter-like_ATP-bd"/>
</dbReference>
<keyword evidence="5 7" id="KW-1133">Transmembrane helix</keyword>
<evidence type="ECO:0000256" key="6">
    <source>
        <dbReference type="ARBA" id="ARBA00023136"/>
    </source>
</evidence>
<feature type="transmembrane region" description="Helical" evidence="7">
    <location>
        <begin position="164"/>
        <end position="183"/>
    </location>
</feature>
<evidence type="ECO:0000256" key="5">
    <source>
        <dbReference type="ARBA" id="ARBA00022989"/>
    </source>
</evidence>
<evidence type="ECO:0000256" key="4">
    <source>
        <dbReference type="ARBA" id="ARBA00022840"/>
    </source>
</evidence>
<keyword evidence="10" id="KW-1185">Reference proteome</keyword>
<dbReference type="SMART" id="SM00382">
    <property type="entry name" value="AAA"/>
    <property type="match status" value="1"/>
</dbReference>
<comment type="caution">
    <text evidence="9">The sequence shown here is derived from an EMBL/GenBank/DDBJ whole genome shotgun (WGS) entry which is preliminary data.</text>
</comment>
<dbReference type="CDD" id="cd03228">
    <property type="entry name" value="ABCC_MRP_Like"/>
    <property type="match status" value="1"/>
</dbReference>
<dbReference type="GO" id="GO:0016887">
    <property type="term" value="F:ATP hydrolysis activity"/>
    <property type="evidence" value="ECO:0007669"/>
    <property type="project" value="InterPro"/>
</dbReference>
<evidence type="ECO:0000256" key="2">
    <source>
        <dbReference type="ARBA" id="ARBA00022692"/>
    </source>
</evidence>
<dbReference type="PROSITE" id="PS50929">
    <property type="entry name" value="ABC_TM1F"/>
    <property type="match status" value="1"/>
</dbReference>
<evidence type="ECO:0000256" key="1">
    <source>
        <dbReference type="ARBA" id="ARBA00004651"/>
    </source>
</evidence>
<dbReference type="Gene3D" id="3.40.50.300">
    <property type="entry name" value="P-loop containing nucleotide triphosphate hydrolases"/>
    <property type="match status" value="1"/>
</dbReference>
<evidence type="ECO:0000256" key="3">
    <source>
        <dbReference type="ARBA" id="ARBA00022741"/>
    </source>
</evidence>
<organism evidence="9 10">
    <name type="scientific">Eisenbergiella porci</name>
    <dbReference type="NCBI Taxonomy" id="2652274"/>
    <lineage>
        <taxon>Bacteria</taxon>
        <taxon>Bacillati</taxon>
        <taxon>Bacillota</taxon>
        <taxon>Clostridia</taxon>
        <taxon>Lachnospirales</taxon>
        <taxon>Lachnospiraceae</taxon>
        <taxon>Eisenbergiella</taxon>
    </lineage>
</organism>
<dbReference type="GO" id="GO:0005524">
    <property type="term" value="F:ATP binding"/>
    <property type="evidence" value="ECO:0007669"/>
    <property type="project" value="UniProtKB-KW"/>
</dbReference>
<dbReference type="Pfam" id="PF04397">
    <property type="entry name" value="LytTR"/>
    <property type="match status" value="1"/>
</dbReference>
<keyword evidence="4 9" id="KW-0067">ATP-binding</keyword>
<feature type="transmembrane region" description="Helical" evidence="7">
    <location>
        <begin position="133"/>
        <end position="152"/>
    </location>
</feature>
<dbReference type="InterPro" id="IPR007492">
    <property type="entry name" value="LytTR_DNA-bd_dom"/>
</dbReference>
<sequence>MKLLFCYNREWALVGLTILMDSLSPFVVIYLSSMLLEALYEQRPIREMLVWAAAGAGAALFINVVRHWAAKHKNVMWWGLQYRMAEPVLMKTMGMDYELTENEEVRAMRSRQEEYRKRNIGAFEVFIRFMQQLLTAFLKVVIAMATILPLFVSQAAHRRQETPFVFRMTVLTGLLLIMGFVLIQKAVRRKDRKKYAITQSVIEKNRLNEYMMEKVVLSTEAGKDIRIFHQEKLMEEYGDNMTSGWRNAAKQLAGNGAKWDGIQGFLSACIGGIVYLYIAICAYVGEIAAGSVVRYAGAIQQLIQALTDLMSAWTRLHRNRAVMEEYLAYLDLKDVKKKGTIPVEKRRDGKFLIEFRNVSFRYPGTEKYVLKGMNVTLEIGERMALVGPNGSGKTTFIKLLCRLYDPTEGSILLNSVDIRKYDYQEYMQLFSVVFQDFQIFSFVLGEYVAGSGQVERERAIDAIRRGGLAELGLPLFRCHRSYMVNIAQVTGIEKDAAVLADGGRIPVSRRMYHGLYPFFQQRRK</sequence>
<protein>
    <submittedName>
        <fullName evidence="9">ATP-binding cassette domain-containing protein</fullName>
    </submittedName>
</protein>
<dbReference type="InterPro" id="IPR036640">
    <property type="entry name" value="ABC1_TM_sf"/>
</dbReference>
<dbReference type="PANTHER" id="PTHR24221">
    <property type="entry name" value="ATP-BINDING CASSETTE SUB-FAMILY B"/>
    <property type="match status" value="1"/>
</dbReference>
<keyword evidence="6 7" id="KW-0472">Membrane</keyword>